<dbReference type="GO" id="GO:0030288">
    <property type="term" value="C:outer membrane-bounded periplasmic space"/>
    <property type="evidence" value="ECO:0007669"/>
    <property type="project" value="TreeGrafter"/>
</dbReference>
<name>A0A368N327_9GAMM</name>
<dbReference type="InterPro" id="IPR000914">
    <property type="entry name" value="SBP_5_dom"/>
</dbReference>
<dbReference type="GO" id="GO:0042938">
    <property type="term" value="P:dipeptide transport"/>
    <property type="evidence" value="ECO:0007669"/>
    <property type="project" value="TreeGrafter"/>
</dbReference>
<accession>A0A368N327</accession>
<dbReference type="InterPro" id="IPR039424">
    <property type="entry name" value="SBP_5"/>
</dbReference>
<dbReference type="CDD" id="cd08493">
    <property type="entry name" value="PBP2_DppA_like"/>
    <property type="match status" value="1"/>
</dbReference>
<evidence type="ECO:0000256" key="1">
    <source>
        <dbReference type="ARBA" id="ARBA00005695"/>
    </source>
</evidence>
<reference evidence="4 5" key="1">
    <citation type="submission" date="2018-07" db="EMBL/GenBank/DDBJ databases">
        <title>Corallincola holothuriorum sp. nov., a new facultative anaerobe isolated from sea cucumber Apostichopus japonicus.</title>
        <authorList>
            <person name="Xia H."/>
        </authorList>
    </citation>
    <scope>NUCLEOTIDE SEQUENCE [LARGE SCALE GENOMIC DNA]</scope>
    <source>
        <strain evidence="4 5">C4</strain>
    </source>
</reference>
<dbReference type="Proteomes" id="UP000252558">
    <property type="component" value="Unassembled WGS sequence"/>
</dbReference>
<dbReference type="GO" id="GO:0043190">
    <property type="term" value="C:ATP-binding cassette (ABC) transporter complex"/>
    <property type="evidence" value="ECO:0007669"/>
    <property type="project" value="InterPro"/>
</dbReference>
<dbReference type="Gene3D" id="3.40.190.10">
    <property type="entry name" value="Periplasmic binding protein-like II"/>
    <property type="match status" value="1"/>
</dbReference>
<dbReference type="EMBL" id="QPID01000015">
    <property type="protein sequence ID" value="RCU43669.1"/>
    <property type="molecule type" value="Genomic_DNA"/>
</dbReference>
<dbReference type="Pfam" id="PF00496">
    <property type="entry name" value="SBP_bac_5"/>
    <property type="match status" value="1"/>
</dbReference>
<dbReference type="InterPro" id="IPR030678">
    <property type="entry name" value="Peptide/Ni-bd"/>
</dbReference>
<organism evidence="4 5">
    <name type="scientific">Corallincola holothuriorum</name>
    <dbReference type="NCBI Taxonomy" id="2282215"/>
    <lineage>
        <taxon>Bacteria</taxon>
        <taxon>Pseudomonadati</taxon>
        <taxon>Pseudomonadota</taxon>
        <taxon>Gammaproteobacteria</taxon>
        <taxon>Alteromonadales</taxon>
        <taxon>Psychromonadaceae</taxon>
        <taxon>Corallincola</taxon>
    </lineage>
</organism>
<comment type="similarity">
    <text evidence="1">Belongs to the bacterial solute-binding protein 5 family.</text>
</comment>
<dbReference type="AlphaFoldDB" id="A0A368N327"/>
<dbReference type="GO" id="GO:1904680">
    <property type="term" value="F:peptide transmembrane transporter activity"/>
    <property type="evidence" value="ECO:0007669"/>
    <property type="project" value="TreeGrafter"/>
</dbReference>
<dbReference type="OrthoDB" id="9801912at2"/>
<evidence type="ECO:0000259" key="3">
    <source>
        <dbReference type="Pfam" id="PF00496"/>
    </source>
</evidence>
<evidence type="ECO:0000256" key="2">
    <source>
        <dbReference type="ARBA" id="ARBA00022729"/>
    </source>
</evidence>
<dbReference type="PIRSF" id="PIRSF002741">
    <property type="entry name" value="MppA"/>
    <property type="match status" value="1"/>
</dbReference>
<dbReference type="PANTHER" id="PTHR30290:SF38">
    <property type="entry name" value="D,D-DIPEPTIDE-BINDING PERIPLASMIC PROTEIN DDPA-RELATED"/>
    <property type="match status" value="1"/>
</dbReference>
<keyword evidence="2" id="KW-0732">Signal</keyword>
<keyword evidence="5" id="KW-1185">Reference proteome</keyword>
<sequence>MLGFIALAIITLTWLLRDYGQNTRPHQGIIYCSEGSPETFNPQIGTSSTTIDASTHQLYDRLVDVDNQGNITPGLAFKWSISRDQKSYRFKLRQGVNFHHTDFFRPTRTLNSEDVAFSFSRILDKEHPYHHVGGGQYPYFQSVGLDNLVMSVTTPDPFTVQFDLLRPDASFLTTLATDFAVILSAEYGEWLEKRRQQSYIDSRPIGTGPFSFATYRKDSYIKYRRHPAYWGPPAKLERLVFDITPAPSARLAKLITGECDVIALPSASEMTLLRKSEQIKLNLQTGLNVGYLAFNTQHPPFDDARVRRAIAHAIDRERLLAAVYFGTATLANSVLPPVSWAYNDALPVLDYDPETARELLQEAGLEQGFSFELWAPPVPRVYNPSPLKMAQLIKADLKKVGITAEIVSYDWQTFRRHLQAGRHDATLLGWMADTADPDNFFRPLLTCQALSYGTNRAQWCDFEFDRLLNSALETPSRIQRKAYYSDAQKIISEQLPIFPIAHALRFQAYRKGITGMDLNPYGGIRFADAERN</sequence>
<feature type="domain" description="Solute-binding protein family 5" evidence="3">
    <location>
        <begin position="71"/>
        <end position="449"/>
    </location>
</feature>
<evidence type="ECO:0000313" key="5">
    <source>
        <dbReference type="Proteomes" id="UP000252558"/>
    </source>
</evidence>
<dbReference type="Gene3D" id="3.10.105.10">
    <property type="entry name" value="Dipeptide-binding Protein, Domain 3"/>
    <property type="match status" value="1"/>
</dbReference>
<comment type="caution">
    <text evidence="4">The sequence shown here is derived from an EMBL/GenBank/DDBJ whole genome shotgun (WGS) entry which is preliminary data.</text>
</comment>
<dbReference type="Gene3D" id="3.90.76.10">
    <property type="entry name" value="Dipeptide-binding Protein, Domain 1"/>
    <property type="match status" value="1"/>
</dbReference>
<protein>
    <submittedName>
        <fullName evidence="4">Peptide ABC transporter substrate-binding protein SapA</fullName>
    </submittedName>
</protein>
<dbReference type="PANTHER" id="PTHR30290">
    <property type="entry name" value="PERIPLASMIC BINDING COMPONENT OF ABC TRANSPORTER"/>
    <property type="match status" value="1"/>
</dbReference>
<proteinExistence type="inferred from homology"/>
<dbReference type="SUPFAM" id="SSF53850">
    <property type="entry name" value="Periplasmic binding protein-like II"/>
    <property type="match status" value="1"/>
</dbReference>
<gene>
    <name evidence="4" type="ORF">DU002_18525</name>
</gene>
<dbReference type="NCBIfam" id="NF011689">
    <property type="entry name" value="PRK15109.1"/>
    <property type="match status" value="1"/>
</dbReference>
<evidence type="ECO:0000313" key="4">
    <source>
        <dbReference type="EMBL" id="RCU43669.1"/>
    </source>
</evidence>